<dbReference type="EMBL" id="CP004146">
    <property type="protein sequence ID" value="AHH03536.1"/>
    <property type="molecule type" value="Genomic_DNA"/>
</dbReference>
<evidence type="ECO:0000313" key="2">
    <source>
        <dbReference type="Proteomes" id="UP000019269"/>
    </source>
</evidence>
<keyword evidence="2" id="KW-1185">Reference proteome</keyword>
<proteinExistence type="predicted"/>
<evidence type="ECO:0000313" key="1">
    <source>
        <dbReference type="EMBL" id="AHH03536.1"/>
    </source>
</evidence>
<sequence>MFHELSVQLHLSILGGVKYYADKDFIFKLVDIRYKQCFCGY</sequence>
<protein>
    <submittedName>
        <fullName evidence="1">Uncharacterized protein</fullName>
    </submittedName>
</protein>
<dbReference type="Proteomes" id="UP000019269">
    <property type="component" value="Chromosome"/>
</dbReference>
<gene>
    <name evidence="1" type="ORF">BHY_0585</name>
</gene>
<reference evidence="1" key="1">
    <citation type="submission" date="2013-02" db="EMBL/GenBank/DDBJ databases">
        <title>Comparative genomics of Borrelia species.</title>
        <authorList>
            <person name="Schwan T.G."/>
            <person name="Raffel S.J."/>
            <person name="Porcella S.F."/>
        </authorList>
    </citation>
    <scope>NUCLEOTIDE SEQUENCE [LARGE SCALE GENOMIC DNA]</scope>
    <source>
        <strain evidence="1">YOR</strain>
    </source>
</reference>
<organism evidence="1 2">
    <name type="scientific">Borrelia nietonii YOR</name>
    <dbReference type="NCBI Taxonomy" id="1293576"/>
    <lineage>
        <taxon>Bacteria</taxon>
        <taxon>Pseudomonadati</taxon>
        <taxon>Spirochaetota</taxon>
        <taxon>Spirochaetia</taxon>
        <taxon>Spirochaetales</taxon>
        <taxon>Borreliaceae</taxon>
        <taxon>Borrelia</taxon>
        <taxon>Borrelia nietonii</taxon>
    </lineage>
</organism>
<name>A0ABM5PHZ4_9SPIR</name>
<accession>A0ABM5PHZ4</accession>